<accession>A0A9N9B7E8</accession>
<dbReference type="EMBL" id="CAJVPY010002304">
    <property type="protein sequence ID" value="CAG8555977.1"/>
    <property type="molecule type" value="Genomic_DNA"/>
</dbReference>
<keyword evidence="1" id="KW-1133">Transmembrane helix</keyword>
<dbReference type="AlphaFoldDB" id="A0A9N9B7E8"/>
<feature type="transmembrane region" description="Helical" evidence="1">
    <location>
        <begin position="28"/>
        <end position="50"/>
    </location>
</feature>
<comment type="caution">
    <text evidence="2">The sequence shown here is derived from an EMBL/GenBank/DDBJ whole genome shotgun (WGS) entry which is preliminary data.</text>
</comment>
<evidence type="ECO:0000313" key="3">
    <source>
        <dbReference type="Proteomes" id="UP000789405"/>
    </source>
</evidence>
<keyword evidence="1" id="KW-0812">Transmembrane</keyword>
<protein>
    <submittedName>
        <fullName evidence="2">20006_t:CDS:1</fullName>
    </submittedName>
</protein>
<keyword evidence="1" id="KW-0472">Membrane</keyword>
<sequence>VVFGAFSVVLGALLVVFGRFPVVCGALPVVFGALPVVCGTFPVVFGALPVRKVNHVSSQQELEETGDKFRKM</sequence>
<dbReference type="Proteomes" id="UP000789405">
    <property type="component" value="Unassembled WGS sequence"/>
</dbReference>
<organism evidence="2 3">
    <name type="scientific">Dentiscutata erythropus</name>
    <dbReference type="NCBI Taxonomy" id="1348616"/>
    <lineage>
        <taxon>Eukaryota</taxon>
        <taxon>Fungi</taxon>
        <taxon>Fungi incertae sedis</taxon>
        <taxon>Mucoromycota</taxon>
        <taxon>Glomeromycotina</taxon>
        <taxon>Glomeromycetes</taxon>
        <taxon>Diversisporales</taxon>
        <taxon>Gigasporaceae</taxon>
        <taxon>Dentiscutata</taxon>
    </lineage>
</organism>
<evidence type="ECO:0000313" key="2">
    <source>
        <dbReference type="EMBL" id="CAG8555977.1"/>
    </source>
</evidence>
<name>A0A9N9B7E8_9GLOM</name>
<feature type="non-terminal residue" evidence="2">
    <location>
        <position position="72"/>
    </location>
</feature>
<proteinExistence type="predicted"/>
<evidence type="ECO:0000256" key="1">
    <source>
        <dbReference type="SAM" id="Phobius"/>
    </source>
</evidence>
<reference evidence="2" key="1">
    <citation type="submission" date="2021-06" db="EMBL/GenBank/DDBJ databases">
        <authorList>
            <person name="Kallberg Y."/>
            <person name="Tangrot J."/>
            <person name="Rosling A."/>
        </authorList>
    </citation>
    <scope>NUCLEOTIDE SEQUENCE</scope>
    <source>
        <strain evidence="2">MA453B</strain>
    </source>
</reference>
<gene>
    <name evidence="2" type="ORF">DERYTH_LOCUS5501</name>
</gene>
<keyword evidence="3" id="KW-1185">Reference proteome</keyword>